<dbReference type="FunFam" id="3.90.226.10:FF:000001">
    <property type="entry name" value="ATP-dependent Clp protease proteolytic subunit"/>
    <property type="match status" value="1"/>
</dbReference>
<accession>A0A8X7V5T8</accession>
<feature type="compositionally biased region" description="Basic and acidic residues" evidence="16">
    <location>
        <begin position="372"/>
        <end position="403"/>
    </location>
</feature>
<dbReference type="GO" id="GO:0009908">
    <property type="term" value="P:flower development"/>
    <property type="evidence" value="ECO:0007669"/>
    <property type="project" value="UniProtKB-KW"/>
</dbReference>
<evidence type="ECO:0000313" key="20">
    <source>
        <dbReference type="Proteomes" id="UP000886595"/>
    </source>
</evidence>
<evidence type="ECO:0000256" key="7">
    <source>
        <dbReference type="ARBA" id="ARBA00022801"/>
    </source>
</evidence>
<feature type="compositionally biased region" description="Polar residues" evidence="16">
    <location>
        <begin position="623"/>
        <end position="632"/>
    </location>
</feature>
<evidence type="ECO:0000256" key="16">
    <source>
        <dbReference type="SAM" id="MobiDB-lite"/>
    </source>
</evidence>
<dbReference type="PROSITE" id="PS00381">
    <property type="entry name" value="CLP_PROTEASE_SER"/>
    <property type="match status" value="1"/>
</dbReference>
<keyword evidence="10" id="KW-0287">Flowering</keyword>
<feature type="compositionally biased region" description="Basic and acidic residues" evidence="16">
    <location>
        <begin position="560"/>
        <end position="578"/>
    </location>
</feature>
<keyword evidence="11" id="KW-0804">Transcription</keyword>
<comment type="catalytic activity">
    <reaction evidence="13 15">
        <text>Hydrolysis of proteins to small peptides in the presence of ATP and magnesium. alpha-casein is the usual test substrate. In the absence of ATP, only oligopeptides shorter than five residues are hydrolyzed (such as succinyl-Leu-Tyr-|-NHMec, and Leu-Tyr-Leu-|-Tyr-Trp, in which cleavage of the -Tyr-|-Leu- and -Tyr-|-Trp bonds also occurs).</text>
        <dbReference type="EC" id="3.4.21.92"/>
    </reaction>
</comment>
<evidence type="ECO:0000259" key="18">
    <source>
        <dbReference type="PROSITE" id="PS51391"/>
    </source>
</evidence>
<feature type="domain" description="PWWP" evidence="17">
    <location>
        <begin position="254"/>
        <end position="296"/>
    </location>
</feature>
<proteinExistence type="inferred from homology"/>
<feature type="region of interest" description="Disordered" evidence="16">
    <location>
        <begin position="1203"/>
        <end position="1326"/>
    </location>
</feature>
<evidence type="ECO:0000256" key="3">
    <source>
        <dbReference type="ARBA" id="ARBA00013230"/>
    </source>
</evidence>
<evidence type="ECO:0000256" key="11">
    <source>
        <dbReference type="ARBA" id="ARBA00023163"/>
    </source>
</evidence>
<organism evidence="19 20">
    <name type="scientific">Brassica carinata</name>
    <name type="common">Ethiopian mustard</name>
    <name type="synonym">Abyssinian cabbage</name>
    <dbReference type="NCBI Taxonomy" id="52824"/>
    <lineage>
        <taxon>Eukaryota</taxon>
        <taxon>Viridiplantae</taxon>
        <taxon>Streptophyta</taxon>
        <taxon>Embryophyta</taxon>
        <taxon>Tracheophyta</taxon>
        <taxon>Spermatophyta</taxon>
        <taxon>Magnoliopsida</taxon>
        <taxon>eudicotyledons</taxon>
        <taxon>Gunneridae</taxon>
        <taxon>Pentapetalae</taxon>
        <taxon>rosids</taxon>
        <taxon>malvids</taxon>
        <taxon>Brassicales</taxon>
        <taxon>Brassicaceae</taxon>
        <taxon>Brassiceae</taxon>
        <taxon>Brassica</taxon>
    </lineage>
</organism>
<evidence type="ECO:0000259" key="17">
    <source>
        <dbReference type="PROSITE" id="PS50812"/>
    </source>
</evidence>
<evidence type="ECO:0000256" key="12">
    <source>
        <dbReference type="ARBA" id="ARBA00023242"/>
    </source>
</evidence>
<dbReference type="InterPro" id="IPR029045">
    <property type="entry name" value="ClpP/crotonase-like_dom_sf"/>
</dbReference>
<dbReference type="Gene3D" id="1.25.40.90">
    <property type="match status" value="1"/>
</dbReference>
<keyword evidence="4" id="KW-0217">Developmental protein</keyword>
<keyword evidence="20" id="KW-1185">Reference proteome</keyword>
<dbReference type="Pfam" id="PF00855">
    <property type="entry name" value="PWWP"/>
    <property type="match status" value="1"/>
</dbReference>
<comment type="caution">
    <text evidence="19">The sequence shown here is derived from an EMBL/GenBank/DDBJ whole genome shotgun (WGS) entry which is preliminary data.</text>
</comment>
<keyword evidence="5" id="KW-0507">mRNA processing</keyword>
<evidence type="ECO:0000256" key="13">
    <source>
        <dbReference type="ARBA" id="ARBA00034021"/>
    </source>
</evidence>
<keyword evidence="12" id="KW-0539">Nucleus</keyword>
<dbReference type="GO" id="GO:0006397">
    <property type="term" value="P:mRNA processing"/>
    <property type="evidence" value="ECO:0007669"/>
    <property type="project" value="UniProtKB-KW"/>
</dbReference>
<protein>
    <recommendedName>
        <fullName evidence="3 15">Endopeptidase Clp</fullName>
        <ecNumber evidence="3 15">3.4.21.92</ecNumber>
    </recommendedName>
</protein>
<dbReference type="Gene3D" id="2.30.30.140">
    <property type="match status" value="1"/>
</dbReference>
<dbReference type="InterPro" id="IPR001907">
    <property type="entry name" value="ClpP"/>
</dbReference>
<dbReference type="EC" id="3.4.21.92" evidence="3 15"/>
<feature type="compositionally biased region" description="Basic and acidic residues" evidence="16">
    <location>
        <begin position="638"/>
        <end position="651"/>
    </location>
</feature>
<dbReference type="PRINTS" id="PR00127">
    <property type="entry name" value="CLPPROTEASEP"/>
</dbReference>
<dbReference type="OrthoDB" id="62853at2759"/>
<sequence>MRGLISGAKRLWTTTPPTAITTAIARRSYSVIPMVIETSSRGERAYDIFSRLLKERIICINGPINDDTSHVVVAQLLYLESENPSKPIHMYLNSPGGHVTAGLAIYDTMQYIRSPISTICLGQAASMASLLLAAGAKGQRRALPNASVMIHQPSGGYSGQAKDMTIHTKQIVRVWDALNQLYVKHTGQPLDVIEKNMDRDHFMSPEEAKAFGIIDEVIDERPLELVKDAVGESPMAPSRRKTGSKGIAKGELRLGDLVLAKVKGFPAWPAKIDRPEDWDQVPDPKKYFVYFWNTGNVSMPLLAFVAPPDIQAFTSEAKNKLLKRCQGKTVKHFAQAVEEISAAFEKSQNRKSDNVGSEALLNAVEPSLTKAKALDGKDHRDTGSDENSDKFDSRADPGHHKVVENNGAETKPDIGEEDSSPGGDGQEPDSDKRCKDEVLRAKRLPDSRATDNNPIGPNQKLKGSKKESFVKKVLLKEKPSAGVSSDKHEYAPGSKNGSLGKKKRSESEFGKSASGEGESPRAAKRQRSEDAKDLKPSKSKRFRPEGKDEGSDSAGVVSIRKRESVDKEMGTNHPERKISSSSAECVKVSAAQLPKRRRQVYIYDEDDDEDPKTPVHGGHFNVPNDTSASTDGPKSAKGSHDTSMKVKRLEGSEESAGGGKVPLYKHNKEASVALPDSVDGLSFSSPMGKSVTELPLENAKPILKSPKKSPKLVTFKKQVTGQNKTAKVSGAGVPDSVEGLSNSSSMGKPVIKLPTKNVKQVLRSPKKSPQLVSAKDQVAGNIKSEKSLVRGCQKNAKSQLFSISGNKSEKQTSFRGKTNKTPKVATRLNDAGAIDTSANLSAGMIGVNQENGSTPLISSGLPDSSSSMKVLIAAAQAKRKQAHTHTSPSVILDKKFSASNVSSSAGDAMVIVTLGHQEDTTPSNDGNQSASSNQAEIEEDEERRVSSGHMLVGDAVTEAAISRDAFEGMIETLSRTKESIGRATRQAIQCAKHGIASEVVELLIRKLESEPLFRRKVDLFFLVDSITQCSHSQKGIAGALYIPTVQAALPRLLGAAAPSGTGARENRHQCRKVLRLWLERNIFPDSLLHRYIGDISTSGGDATAGFTLRRPSKSERSVDDPIREMEGMLVDEYGSYASFQLPEFLSSHTFGEDQEDGDLPTTTREEENTHIEEPAHALGKLEAHDIGSSDKPHCVLEAVNGVRETEDASCQPRDEEPSYDKAVNGVREMEDVSYQPRVEEPSYACGTGAREDSPAATTATELPPFPEGSPPLPHETPPSPPPLPPSPPPPSPPPPPSSPPQLPPPPPLSEKCSPPPPAPLPPSQSIALPQSSITQLSKASYPSLPLQPGFAPASYPILQHEYQISTQRSSVATPHYRTNHFGRAVPLSDMAQGLGISLQHHPAIFRFHGGSVDAPRHMNEDPWRLPSNARRADTQHGAWIRGRSPLPGSLTATDGFVQPPPERPPSGSVSYQLATNNIHAVTILGHTASQMLPSRPDASSAARWRPS</sequence>
<dbReference type="GO" id="GO:0009840">
    <property type="term" value="C:chloroplastic endopeptidase Clp complex"/>
    <property type="evidence" value="ECO:0007669"/>
    <property type="project" value="UniProtKB-ARBA"/>
</dbReference>
<dbReference type="InterPro" id="IPR006569">
    <property type="entry name" value="CID_dom"/>
</dbReference>
<feature type="compositionally biased region" description="Basic and acidic residues" evidence="16">
    <location>
        <begin position="1163"/>
        <end position="1177"/>
    </location>
</feature>
<evidence type="ECO:0000256" key="9">
    <source>
        <dbReference type="ARBA" id="ARBA00023015"/>
    </source>
</evidence>
<feature type="compositionally biased region" description="Pro residues" evidence="16">
    <location>
        <begin position="1263"/>
        <end position="1322"/>
    </location>
</feature>
<dbReference type="InterPro" id="IPR033135">
    <property type="entry name" value="ClpP_His_AS"/>
</dbReference>
<dbReference type="InterPro" id="IPR000313">
    <property type="entry name" value="PWWP_dom"/>
</dbReference>
<gene>
    <name evidence="19" type="ORF">Bca52824_037273</name>
</gene>
<dbReference type="SUPFAM" id="SSF52096">
    <property type="entry name" value="ClpP/crotonase"/>
    <property type="match status" value="1"/>
</dbReference>
<dbReference type="GO" id="GO:0004176">
    <property type="term" value="F:ATP-dependent peptidase activity"/>
    <property type="evidence" value="ECO:0007669"/>
    <property type="project" value="InterPro"/>
</dbReference>
<keyword evidence="7" id="KW-0378">Hydrolase</keyword>
<comment type="similarity">
    <text evidence="2">Belongs to the peptidase S14 family.</text>
</comment>
<evidence type="ECO:0000256" key="5">
    <source>
        <dbReference type="ARBA" id="ARBA00022664"/>
    </source>
</evidence>
<evidence type="ECO:0000256" key="14">
    <source>
        <dbReference type="PROSITE-ProRule" id="PRU10085"/>
    </source>
</evidence>
<name>A0A8X7V5T8_BRACI</name>
<dbReference type="InterPro" id="IPR018215">
    <property type="entry name" value="ClpP_Ser_AS"/>
</dbReference>
<feature type="region of interest" description="Disordered" evidence="16">
    <location>
        <begin position="917"/>
        <end position="948"/>
    </location>
</feature>
<dbReference type="Proteomes" id="UP000886595">
    <property type="component" value="Unassembled WGS sequence"/>
</dbReference>
<keyword evidence="9" id="KW-0805">Transcription regulation</keyword>
<dbReference type="NCBIfam" id="NF009205">
    <property type="entry name" value="PRK12553.1"/>
    <property type="match status" value="1"/>
</dbReference>
<evidence type="ECO:0000256" key="2">
    <source>
        <dbReference type="ARBA" id="ARBA00007039"/>
    </source>
</evidence>
<dbReference type="HAMAP" id="MF_00444">
    <property type="entry name" value="ClpP"/>
    <property type="match status" value="1"/>
</dbReference>
<feature type="region of interest" description="Disordered" evidence="16">
    <location>
        <begin position="720"/>
        <end position="750"/>
    </location>
</feature>
<dbReference type="GO" id="GO:0004252">
    <property type="term" value="F:serine-type endopeptidase activity"/>
    <property type="evidence" value="ECO:0007669"/>
    <property type="project" value="UniProtKB-EC"/>
</dbReference>
<feature type="region of interest" description="Disordered" evidence="16">
    <location>
        <begin position="370"/>
        <end position="663"/>
    </location>
</feature>
<comment type="subcellular location">
    <subcellularLocation>
        <location evidence="1">Nucleus</location>
    </subcellularLocation>
</comment>
<keyword evidence="8" id="KW-0720">Serine protease</keyword>
<dbReference type="EMBL" id="JAAMPC010000008">
    <property type="protein sequence ID" value="KAG2300801.1"/>
    <property type="molecule type" value="Genomic_DNA"/>
</dbReference>
<evidence type="ECO:0000313" key="19">
    <source>
        <dbReference type="EMBL" id="KAG2300801.1"/>
    </source>
</evidence>
<dbReference type="NCBIfam" id="NF001368">
    <property type="entry name" value="PRK00277.1"/>
    <property type="match status" value="1"/>
</dbReference>
<feature type="active site" evidence="14">
    <location>
        <position position="126"/>
    </location>
</feature>
<feature type="compositionally biased region" description="Basic and acidic residues" evidence="16">
    <location>
        <begin position="464"/>
        <end position="490"/>
    </location>
</feature>
<feature type="compositionally biased region" description="Basic and acidic residues" evidence="16">
    <location>
        <begin position="429"/>
        <end position="449"/>
    </location>
</feature>
<dbReference type="GO" id="GO:0006508">
    <property type="term" value="P:proteolysis"/>
    <property type="evidence" value="ECO:0007669"/>
    <property type="project" value="UniProtKB-KW"/>
</dbReference>
<feature type="active site" evidence="15">
    <location>
        <position position="151"/>
    </location>
</feature>
<evidence type="ECO:0000256" key="1">
    <source>
        <dbReference type="ARBA" id="ARBA00004123"/>
    </source>
</evidence>
<evidence type="ECO:0000256" key="4">
    <source>
        <dbReference type="ARBA" id="ARBA00022473"/>
    </source>
</evidence>
<reference evidence="19 20" key="1">
    <citation type="submission" date="2020-02" db="EMBL/GenBank/DDBJ databases">
        <authorList>
            <person name="Ma Q."/>
            <person name="Huang Y."/>
            <person name="Song X."/>
            <person name="Pei D."/>
        </authorList>
    </citation>
    <scope>NUCLEOTIDE SEQUENCE [LARGE SCALE GENOMIC DNA]</scope>
    <source>
        <strain evidence="19">Sxm20200214</strain>
        <tissue evidence="19">Leaf</tissue>
    </source>
</reference>
<dbReference type="GO" id="GO:0005634">
    <property type="term" value="C:nucleus"/>
    <property type="evidence" value="ECO:0007669"/>
    <property type="project" value="UniProtKB-SubCell"/>
</dbReference>
<feature type="compositionally biased region" description="Polar residues" evidence="16">
    <location>
        <begin position="920"/>
        <end position="935"/>
    </location>
</feature>
<dbReference type="PROSITE" id="PS51391">
    <property type="entry name" value="CID"/>
    <property type="match status" value="1"/>
</dbReference>
<keyword evidence="6" id="KW-0645">Protease</keyword>
<dbReference type="PANTHER" id="PTHR12550">
    <property type="entry name" value="HEPATOMA-DERIVED GROWTH FACTOR-RELATED"/>
    <property type="match status" value="1"/>
</dbReference>
<feature type="region of interest" description="Disordered" evidence="16">
    <location>
        <begin position="1149"/>
        <end position="1177"/>
    </location>
</feature>
<feature type="domain" description="CID" evidence="18">
    <location>
        <begin position="958"/>
        <end position="1099"/>
    </location>
</feature>
<evidence type="ECO:0000256" key="8">
    <source>
        <dbReference type="ARBA" id="ARBA00022825"/>
    </source>
</evidence>
<dbReference type="SUPFAM" id="SSF63748">
    <property type="entry name" value="Tudor/PWWP/MBT"/>
    <property type="match status" value="1"/>
</dbReference>
<dbReference type="PROSITE" id="PS00382">
    <property type="entry name" value="CLP_PROTEASE_HIS"/>
    <property type="match status" value="1"/>
</dbReference>
<dbReference type="PANTHER" id="PTHR12550:SF77">
    <property type="entry name" value="PROTEIN HUA2-LIKE 1"/>
    <property type="match status" value="1"/>
</dbReference>
<dbReference type="InterPro" id="IPR008942">
    <property type="entry name" value="ENTH_VHS"/>
</dbReference>
<evidence type="ECO:0000256" key="10">
    <source>
        <dbReference type="ARBA" id="ARBA00023089"/>
    </source>
</evidence>
<dbReference type="InterPro" id="IPR023562">
    <property type="entry name" value="ClpP/TepA"/>
</dbReference>
<feature type="compositionally biased region" description="Basic and acidic residues" evidence="16">
    <location>
        <begin position="518"/>
        <end position="550"/>
    </location>
</feature>
<dbReference type="Gene3D" id="3.90.226.10">
    <property type="entry name" value="2-enoyl-CoA Hydratase, Chain A, domain 1"/>
    <property type="match status" value="1"/>
</dbReference>
<dbReference type="GO" id="GO:0009534">
    <property type="term" value="C:chloroplast thylakoid"/>
    <property type="evidence" value="ECO:0007669"/>
    <property type="project" value="UniProtKB-ARBA"/>
</dbReference>
<feature type="region of interest" description="Disordered" evidence="16">
    <location>
        <begin position="1450"/>
        <end position="1469"/>
    </location>
</feature>
<dbReference type="PROSITE" id="PS50812">
    <property type="entry name" value="PWWP"/>
    <property type="match status" value="1"/>
</dbReference>
<dbReference type="CDD" id="cd07017">
    <property type="entry name" value="S14_ClpP_2"/>
    <property type="match status" value="1"/>
</dbReference>
<evidence type="ECO:0000256" key="15">
    <source>
        <dbReference type="PROSITE-ProRule" id="PRU10086"/>
    </source>
</evidence>
<dbReference type="SMART" id="SM00582">
    <property type="entry name" value="RPR"/>
    <property type="match status" value="1"/>
</dbReference>
<dbReference type="FunFam" id="1.25.40.90:FF:000037">
    <property type="entry name" value="Enhancer of ag-4 2"/>
    <property type="match status" value="1"/>
</dbReference>
<dbReference type="Pfam" id="PF00574">
    <property type="entry name" value="CLP_protease"/>
    <property type="match status" value="1"/>
</dbReference>
<dbReference type="Pfam" id="PF04818">
    <property type="entry name" value="CID"/>
    <property type="match status" value="1"/>
</dbReference>
<evidence type="ECO:0000256" key="6">
    <source>
        <dbReference type="ARBA" id="ARBA00022670"/>
    </source>
</evidence>